<feature type="region of interest" description="Disordered" evidence="12">
    <location>
        <begin position="1707"/>
        <end position="1744"/>
    </location>
</feature>
<feature type="compositionally biased region" description="Low complexity" evidence="12">
    <location>
        <begin position="1272"/>
        <end position="1283"/>
    </location>
</feature>
<feature type="repeat" description="HEAT" evidence="11">
    <location>
        <begin position="486"/>
        <end position="524"/>
    </location>
</feature>
<sequence>MNKQPSKESLKERLKGVFGLGQPRLPSKQTESKPSEFIITYDILKELAPECGLSNRIRVINHVCDLAKSKKFEEHAVEALWKAVEDMMQPEQPPEARHAVLLLLRAIIQGQGERLGPLRAYFFKIIWDYQPCNEDLPERLGVFKALTENGKDVTYLEDEIARFVVVWMDTGLTADFLQVLVNLVKFNSCYLDQNELNPVCLLTLPSLVVWVLQVALQVLDAVVCYNCLPSDSLAIFIVTLCRTVNVKEFCESCWKLMRKVLGTHLGHSAIYTMCRIMEERAYMEDAALLRGAVFFVGMALWGAHRLPALKNTPTLVLPSFYKAMNCANEVVSYEIVLSITRLIKKYGKDLQVVTWDILLAIIERLLQQIQTIGSPELKAIVFELLSTVEELYEQNDFHGSSERFFSLVEKCADKRPDASVLTLISYRAQSIQPAKDGWIQSLHRLMEKFFRNETRSVIRIKVLHILSFVLSTNRQLYEEELIEVVVIPQLGQIAEDRDLSVRKQATQLLVDLAEGCNTHHFNSLLDIIEKVASRPLTCAVDGERDQSAESPMEDVKTAILGLLEILQSKLYSLPASHASRVYELLISHLQLHYKNKYCSALASSVRLQVFDFLLLMRADSLHRLGVPNKDGVLRFSPYCYCDKREAEKKPTGTVSPPAGSPAPAAPSTSIRTTYLPYSLAFGVLLQCLKTETDWKVLKLVLDKMPWTLQYKVLLLTSPCSVDQLCSTLCSMVWVKMTLKRTPDGFSRTDVQLAVVPVLTALTSYHSYLEQSRQRELVQCLETGLIYRCAKQCVVALTMCTIEMPDIMIKLLPALIVKLTHISATVAMATPMLEFLSTLVRLPHLYANFVAEQYVSVFAISLPYTNPSKFNQYIVSLAHHVIAMWFIRCRLPFRKDFVQYITKGLRSNALLPFDDTHEQSSFRARSTSLNERPKSLRTAKMAKQSQSANSPVKELKDLSAMDAFRSRSISVSEHAVRHFSAVVQADDALKTVHLELTETCLDMMARYVFSNFSALPKRSPIAEFLLAGGPSMTWLVGNKLVTITTSGGSRTQTLLGLDMAERPGGGEMTRSDPTLHRQTKEAPAKLESQSTQQLNRATRIRVRSMSGGSGVYPPWGLNCTRATEELPQTTSAALPVKDKTGLAEFVPMLTQGWAEIFIRRPSGTTSWLMCLENPPSPFSSELGNMPLQELSSVLMAMEGVKEPQSDPPSAPSDAPQSHSKPSLIQRSNTDSVVVLEEGGRGKGPDSPSDSVEIQGFEGIPSEPIFMNTEKTPSSMLSRSSSTSSQDDEKSTLEEVSEGGIPIDQPPLTFSSTAADSDLPFSHSQTLNKSSSSPELQMLPEAFAKAVGSGAGFGDAPRSRTPVEGKILPTQASTEREGPGEAGGQGESIGSIGPSSPLSPSGHRPRGHTISVSAPSSRRERKSDRDSYHNRGGPTNVEKSSGLSPSFVFLQLYHSPFFGNEANKPLLLPKSEVSSQSLIDRAVKVLDQMPPYDTHKIGVVFVGPGQANNEVAILSNEYGSNRYARFLTGLGKLIHLKDCDPDQIFLGGLDHGRYADDGEFTYCWHDDIMQAIFHIATLMPNRESDKSCCNKKRHIGNDFVVVVYNDSGEEYKLGTIKGQFNFVEVLIKPLDYESNLVTLQCRRDLEGLVDTTVAKIVSDQNLPLLVRQMALHANMASLVHQYRANPSDAYASKWLARLRHIKRIRTRIQSRPTPGISLTQSHGPMQNKATHQPSGPASTTDSGQRKRLVSTVDDFTDFV</sequence>
<dbReference type="PANTHER" id="PTHR10063">
    <property type="entry name" value="TUBERIN"/>
    <property type="match status" value="1"/>
</dbReference>
<dbReference type="GeneTree" id="ENSGT00950000183139"/>
<feature type="region of interest" description="Disordered" evidence="12">
    <location>
        <begin position="921"/>
        <end position="947"/>
    </location>
</feature>
<keyword evidence="5" id="KW-0832">Ubl conjugation</keyword>
<feature type="compositionally biased region" description="Basic and acidic residues" evidence="12">
    <location>
        <begin position="1068"/>
        <end position="1083"/>
    </location>
</feature>
<evidence type="ECO:0000256" key="4">
    <source>
        <dbReference type="ARBA" id="ARBA00022553"/>
    </source>
</evidence>
<evidence type="ECO:0000256" key="1">
    <source>
        <dbReference type="ARBA" id="ARBA00004514"/>
    </source>
</evidence>
<evidence type="ECO:0000256" key="3">
    <source>
        <dbReference type="ARBA" id="ARBA00022490"/>
    </source>
</evidence>
<feature type="compositionally biased region" description="Polar residues" evidence="12">
    <location>
        <begin position="1217"/>
        <end position="1230"/>
    </location>
</feature>
<dbReference type="GO" id="GO:0046627">
    <property type="term" value="P:negative regulation of insulin receptor signaling pathway"/>
    <property type="evidence" value="ECO:0007669"/>
    <property type="project" value="TreeGrafter"/>
</dbReference>
<dbReference type="GO" id="GO:0005634">
    <property type="term" value="C:nucleus"/>
    <property type="evidence" value="ECO:0007669"/>
    <property type="project" value="InterPro"/>
</dbReference>
<dbReference type="Gene3D" id="3.40.50.11210">
    <property type="entry name" value="Rap/Ran-GAP"/>
    <property type="match status" value="1"/>
</dbReference>
<dbReference type="PROSITE" id="PS50077">
    <property type="entry name" value="HEAT_REPEAT"/>
    <property type="match status" value="1"/>
</dbReference>
<keyword evidence="4" id="KW-0597">Phosphoprotein</keyword>
<dbReference type="InterPro" id="IPR021133">
    <property type="entry name" value="HEAT_type_2"/>
</dbReference>
<dbReference type="Ensembl" id="ENSPNAT00000030159.2">
    <property type="protein sequence ID" value="ENSPNAP00000019979.2"/>
    <property type="gene ID" value="ENSPNAG00000028438.2"/>
</dbReference>
<evidence type="ECO:0000256" key="5">
    <source>
        <dbReference type="ARBA" id="ARBA00022843"/>
    </source>
</evidence>
<gene>
    <name evidence="14" type="primary">TSC2</name>
</gene>
<evidence type="ECO:0000256" key="2">
    <source>
        <dbReference type="ARBA" id="ARBA00022468"/>
    </source>
</evidence>
<accession>A0A3B4DAH6</accession>
<reference evidence="14 15" key="1">
    <citation type="submission" date="2020-10" db="EMBL/GenBank/DDBJ databases">
        <title>Pygocentrus nattereri (red-bellied piranha) genome, fPygNat1, primary haplotype.</title>
        <authorList>
            <person name="Myers G."/>
            <person name="Meyer A."/>
            <person name="Karagic N."/>
            <person name="Pippel M."/>
            <person name="Winkler S."/>
            <person name="Tracey A."/>
            <person name="Wood J."/>
            <person name="Formenti G."/>
            <person name="Howe K."/>
            <person name="Fedrigo O."/>
            <person name="Jarvis E.D."/>
        </authorList>
    </citation>
    <scope>NUCLEOTIDE SEQUENCE [LARGE SCALE GENOMIC DNA]</scope>
</reference>
<dbReference type="PROSITE" id="PS50085">
    <property type="entry name" value="RAPGAP"/>
    <property type="match status" value="1"/>
</dbReference>
<feature type="compositionally biased region" description="Low complexity" evidence="12">
    <location>
        <begin position="1386"/>
        <end position="1400"/>
    </location>
</feature>
<dbReference type="InterPro" id="IPR000331">
    <property type="entry name" value="Rap/Ran_GAP_dom"/>
</dbReference>
<reference evidence="14" key="2">
    <citation type="submission" date="2025-08" db="UniProtKB">
        <authorList>
            <consortium name="Ensembl"/>
        </authorList>
    </citation>
    <scope>IDENTIFICATION</scope>
</reference>
<evidence type="ECO:0000256" key="9">
    <source>
        <dbReference type="ARBA" id="ARBA00054764"/>
    </source>
</evidence>
<comment type="function">
    <text evidence="9">Catalytic component of the TSC-TBC complex, a multiprotein complex that acts as a negative regulator of the canonical mTORC1 complex, an evolutionarily conserved central nutrient sensor that stimulates anabolic reactions and macromolecule biosynthesis to promote cellular biomass generation and growth. Within the TSC-TBC complex, TSC2 acts as a GTPase-activating protein (GAP) for the small GTPase RHEB, a direct activator of the protein kinase activity of mTORC1. In absence of nutrients, the TSC-TBC complex inhibits mTORC1, thereby preventing phosphorylation of ribosomal protein S6 kinase (RPS6KB1 and RPS6KB2) and EIF4EBP1 (4E-BP1) by the mTORC1 signaling. The TSC-TBC complex is inactivated in response to nutrients, relieving inhibition of mTORC1. Involved in microtubule-mediated protein transport via its ability to regulate mTORC1 signaling. Also stimulates the intrinsic GTPase activity of the Ras-related proteins RAP1A and RAB5.</text>
</comment>
<keyword evidence="6" id="KW-0472">Membrane</keyword>
<feature type="domain" description="Rap-GAP" evidence="13">
    <location>
        <begin position="1481"/>
        <end position="1710"/>
    </location>
</feature>
<name>A0A3B4DAH6_PYGNA</name>
<evidence type="ECO:0000256" key="11">
    <source>
        <dbReference type="PROSITE-ProRule" id="PRU00103"/>
    </source>
</evidence>
<dbReference type="GO" id="GO:0051056">
    <property type="term" value="P:regulation of small GTPase mediated signal transduction"/>
    <property type="evidence" value="ECO:0007669"/>
    <property type="project" value="InterPro"/>
</dbReference>
<evidence type="ECO:0000256" key="8">
    <source>
        <dbReference type="ARBA" id="ARBA00023765"/>
    </source>
</evidence>
<dbReference type="InterPro" id="IPR027107">
    <property type="entry name" value="Tuberin/Ral-act_asu"/>
</dbReference>
<dbReference type="Gene3D" id="1.25.10.10">
    <property type="entry name" value="Leucine-rich Repeat Variant"/>
    <property type="match status" value="1"/>
</dbReference>
<dbReference type="PANTHER" id="PTHR10063:SF0">
    <property type="entry name" value="TUBERIN"/>
    <property type="match status" value="1"/>
</dbReference>
<reference evidence="14" key="3">
    <citation type="submission" date="2025-09" db="UniProtKB">
        <authorList>
            <consortium name="Ensembl"/>
        </authorList>
    </citation>
    <scope>IDENTIFICATION</scope>
</reference>
<dbReference type="SUPFAM" id="SSF111347">
    <property type="entry name" value="Rap/Ran-GAP"/>
    <property type="match status" value="1"/>
</dbReference>
<dbReference type="InterPro" id="IPR011989">
    <property type="entry name" value="ARM-like"/>
</dbReference>
<dbReference type="GO" id="GO:0016241">
    <property type="term" value="P:regulation of macroautophagy"/>
    <property type="evidence" value="ECO:0007669"/>
    <property type="project" value="UniProtKB-ARBA"/>
</dbReference>
<dbReference type="GO" id="GO:0051726">
    <property type="term" value="P:regulation of cell cycle"/>
    <property type="evidence" value="ECO:0007669"/>
    <property type="project" value="TreeGrafter"/>
</dbReference>
<keyword evidence="3" id="KW-0963">Cytoplasm</keyword>
<feature type="compositionally biased region" description="Basic and acidic residues" evidence="12">
    <location>
        <begin position="1415"/>
        <end position="1427"/>
    </location>
</feature>
<dbReference type="InterPro" id="IPR018515">
    <property type="entry name" value="Tuberin-type_domain"/>
</dbReference>
<feature type="compositionally biased region" description="Polar residues" evidence="12">
    <location>
        <begin position="1320"/>
        <end position="1333"/>
    </location>
</feature>
<evidence type="ECO:0000256" key="12">
    <source>
        <dbReference type="SAM" id="MobiDB-lite"/>
    </source>
</evidence>
<dbReference type="InterPro" id="IPR035974">
    <property type="entry name" value="Rap/Ran-GAP_sf"/>
</dbReference>
<evidence type="ECO:0000259" key="13">
    <source>
        <dbReference type="PROSITE" id="PS50085"/>
    </source>
</evidence>
<dbReference type="SUPFAM" id="SSF48371">
    <property type="entry name" value="ARM repeat"/>
    <property type="match status" value="1"/>
</dbReference>
<comment type="subcellular location">
    <subcellularLocation>
        <location evidence="1">Cytoplasm</location>
        <location evidence="1">Cytosol</location>
    </subcellularLocation>
    <subcellularLocation>
        <location evidence="8">Lysosome membrane</location>
        <topology evidence="8">Peripheral membrane protein</topology>
    </subcellularLocation>
</comment>
<dbReference type="OMA" id="CDIMSAI"/>
<dbReference type="Pfam" id="PF02145">
    <property type="entry name" value="Rap_GAP"/>
    <property type="match status" value="1"/>
</dbReference>
<keyword evidence="2" id="KW-0343">GTPase activation</keyword>
<keyword evidence="7" id="KW-0458">Lysosome</keyword>
<evidence type="ECO:0000256" key="10">
    <source>
        <dbReference type="ARBA" id="ARBA00070662"/>
    </source>
</evidence>
<dbReference type="PRINTS" id="PR01431">
    <property type="entry name" value="TUBERIN"/>
</dbReference>
<dbReference type="GO" id="GO:0005096">
    <property type="term" value="F:GTPase activator activity"/>
    <property type="evidence" value="ECO:0007669"/>
    <property type="project" value="UniProtKB-KW"/>
</dbReference>
<evidence type="ECO:0000313" key="15">
    <source>
        <dbReference type="Proteomes" id="UP001501920"/>
    </source>
</evidence>
<dbReference type="InterPro" id="IPR016024">
    <property type="entry name" value="ARM-type_fold"/>
</dbReference>
<evidence type="ECO:0000313" key="14">
    <source>
        <dbReference type="Ensembl" id="ENSPNAP00000019979.2"/>
    </source>
</evidence>
<protein>
    <recommendedName>
        <fullName evidence="10">Tuberin</fullName>
    </recommendedName>
</protein>
<evidence type="ECO:0000256" key="6">
    <source>
        <dbReference type="ARBA" id="ARBA00023136"/>
    </source>
</evidence>
<proteinExistence type="predicted"/>
<feature type="compositionally biased region" description="Polar residues" evidence="12">
    <location>
        <begin position="1707"/>
        <end position="1740"/>
    </location>
</feature>
<feature type="region of interest" description="Disordered" evidence="12">
    <location>
        <begin position="1198"/>
        <end position="1438"/>
    </location>
</feature>
<organism evidence="14 15">
    <name type="scientific">Pygocentrus nattereri</name>
    <name type="common">Red-bellied piranha</name>
    <dbReference type="NCBI Taxonomy" id="42514"/>
    <lineage>
        <taxon>Eukaryota</taxon>
        <taxon>Metazoa</taxon>
        <taxon>Chordata</taxon>
        <taxon>Craniata</taxon>
        <taxon>Vertebrata</taxon>
        <taxon>Euteleostomi</taxon>
        <taxon>Actinopterygii</taxon>
        <taxon>Neopterygii</taxon>
        <taxon>Teleostei</taxon>
        <taxon>Ostariophysi</taxon>
        <taxon>Characiformes</taxon>
        <taxon>Characoidei</taxon>
        <taxon>Pygocentrus</taxon>
    </lineage>
</organism>
<dbReference type="GO" id="GO:0030178">
    <property type="term" value="P:negative regulation of Wnt signaling pathway"/>
    <property type="evidence" value="ECO:0007669"/>
    <property type="project" value="TreeGrafter"/>
</dbReference>
<dbReference type="GO" id="GO:0045202">
    <property type="term" value="C:synapse"/>
    <property type="evidence" value="ECO:0007669"/>
    <property type="project" value="UniProtKB-ARBA"/>
</dbReference>
<dbReference type="Proteomes" id="UP001501920">
    <property type="component" value="Chromosome 12"/>
</dbReference>
<dbReference type="Pfam" id="PF11864">
    <property type="entry name" value="DUF3384"/>
    <property type="match status" value="1"/>
</dbReference>
<dbReference type="InterPro" id="IPR024584">
    <property type="entry name" value="Tuberin_N"/>
</dbReference>
<dbReference type="GO" id="GO:0005765">
    <property type="term" value="C:lysosomal membrane"/>
    <property type="evidence" value="ECO:0007669"/>
    <property type="project" value="UniProtKB-SubCell"/>
</dbReference>
<dbReference type="Pfam" id="PF03542">
    <property type="entry name" value="Tuberin"/>
    <property type="match status" value="1"/>
</dbReference>
<dbReference type="GO" id="GO:0032007">
    <property type="term" value="P:negative regulation of TOR signaling"/>
    <property type="evidence" value="ECO:0007669"/>
    <property type="project" value="InterPro"/>
</dbReference>
<dbReference type="GO" id="GO:0051898">
    <property type="term" value="P:negative regulation of phosphatidylinositol 3-kinase/protein kinase B signal transduction"/>
    <property type="evidence" value="ECO:0007669"/>
    <property type="project" value="TreeGrafter"/>
</dbReference>
<dbReference type="FunFam" id="3.40.50.11210:FF:000004">
    <property type="entry name" value="Tuberin isoform X3"/>
    <property type="match status" value="1"/>
</dbReference>
<keyword evidence="15" id="KW-1185">Reference proteome</keyword>
<feature type="region of interest" description="Disordered" evidence="12">
    <location>
        <begin position="1058"/>
        <end position="1094"/>
    </location>
</feature>
<dbReference type="GO" id="GO:0033596">
    <property type="term" value="C:TSC1-TSC2 complex"/>
    <property type="evidence" value="ECO:0007669"/>
    <property type="project" value="InterPro"/>
</dbReference>
<evidence type="ECO:0000256" key="7">
    <source>
        <dbReference type="ARBA" id="ARBA00023228"/>
    </source>
</evidence>
<dbReference type="InterPro" id="IPR003913">
    <property type="entry name" value="Tuberin"/>
</dbReference>